<dbReference type="AlphaFoldDB" id="A0A398DH29"/>
<feature type="domain" description="Transposase IS116/IS110/IS902 C-terminal" evidence="3">
    <location>
        <begin position="217"/>
        <end position="301"/>
    </location>
</feature>
<comment type="caution">
    <text evidence="4">The sequence shown here is derived from an EMBL/GenBank/DDBJ whole genome shotgun (WGS) entry which is preliminary data.</text>
</comment>
<dbReference type="Pfam" id="PF02371">
    <property type="entry name" value="Transposase_20"/>
    <property type="match status" value="1"/>
</dbReference>
<evidence type="ECO:0000313" key="6">
    <source>
        <dbReference type="Proteomes" id="UP000266260"/>
    </source>
</evidence>
<protein>
    <submittedName>
        <fullName evidence="4">IS110 family transposase</fullName>
    </submittedName>
</protein>
<proteinExistence type="predicted"/>
<sequence>MEGQPITNSPHTARRFRMTEYIGIDVSKQTLAVWDGTQEEEVPNEKGLKTLKKLLKKRYGGEWNETVRFIYEPTGPYSNYLRVFAAEHEVRVYEVNPKKSANFAKVLGNRSKTDTVDAKMLEAFHALLTEEDFCIPVMDEIAEQLGAELGSYEIIQKTRTMLSNHLQSLEYKSGVAKKLKDSLERELKYLSTMEDQLENEMEAVAEDHEETREDLGNLLSMNGIGVISAINLLYLFRKYPGANRNEITALAGLDPIQRQSGSSLNGGRKISRAGDPMLRKVLYLACMNSIQHNECIRTFYKHLVADNHKKPKVALVACMRKLLLIAHHLYTTKSQYRTLEHDANPCLTS</sequence>
<feature type="domain" description="Transposase IS110-like N-terminal" evidence="2">
    <location>
        <begin position="22"/>
        <end position="168"/>
    </location>
</feature>
<evidence type="ECO:0000313" key="5">
    <source>
        <dbReference type="EMBL" id="RIE11195.1"/>
    </source>
</evidence>
<dbReference type="Proteomes" id="UP000266489">
    <property type="component" value="Unassembled WGS sequence"/>
</dbReference>
<evidence type="ECO:0000259" key="2">
    <source>
        <dbReference type="Pfam" id="PF01548"/>
    </source>
</evidence>
<dbReference type="GO" id="GO:0003677">
    <property type="term" value="F:DNA binding"/>
    <property type="evidence" value="ECO:0007669"/>
    <property type="project" value="InterPro"/>
</dbReference>
<dbReference type="NCBIfam" id="NF033542">
    <property type="entry name" value="transpos_IS110"/>
    <property type="match status" value="1"/>
</dbReference>
<accession>A0A398D823</accession>
<dbReference type="Pfam" id="PF01548">
    <property type="entry name" value="DEDD_Tnp_IS110"/>
    <property type="match status" value="1"/>
</dbReference>
<name>A0A398DH29_9BACT</name>
<dbReference type="InterPro" id="IPR047650">
    <property type="entry name" value="Transpos_IS110"/>
</dbReference>
<dbReference type="EMBL" id="QXIT01000027">
    <property type="protein sequence ID" value="RIE10394.1"/>
    <property type="molecule type" value="Genomic_DNA"/>
</dbReference>
<dbReference type="GO" id="GO:0004803">
    <property type="term" value="F:transposase activity"/>
    <property type="evidence" value="ECO:0007669"/>
    <property type="project" value="InterPro"/>
</dbReference>
<feature type="coiled-coil region" evidence="1">
    <location>
        <begin position="180"/>
        <end position="214"/>
    </location>
</feature>
<dbReference type="PANTHER" id="PTHR33055">
    <property type="entry name" value="TRANSPOSASE FOR INSERTION SEQUENCE ELEMENT IS1111A"/>
    <property type="match status" value="1"/>
</dbReference>
<dbReference type="EMBL" id="QXIU01000122">
    <property type="protein sequence ID" value="RIE11195.1"/>
    <property type="molecule type" value="Genomic_DNA"/>
</dbReference>
<dbReference type="Proteomes" id="UP000266260">
    <property type="component" value="Unassembled WGS sequence"/>
</dbReference>
<dbReference type="GO" id="GO:0006313">
    <property type="term" value="P:DNA transposition"/>
    <property type="evidence" value="ECO:0007669"/>
    <property type="project" value="InterPro"/>
</dbReference>
<evidence type="ECO:0000313" key="4">
    <source>
        <dbReference type="EMBL" id="RIE10394.1"/>
    </source>
</evidence>
<dbReference type="InterPro" id="IPR002525">
    <property type="entry name" value="Transp_IS110-like_N"/>
</dbReference>
<dbReference type="InterPro" id="IPR003346">
    <property type="entry name" value="Transposase_20"/>
</dbReference>
<reference evidence="6 7" key="1">
    <citation type="submission" date="2018-09" db="EMBL/GenBank/DDBJ databases">
        <title>Discovery and Ecogenomic Context for Candidatus Cryosericales, a Global Caldiserica Order Active in Thawing Permafrost.</title>
        <authorList>
            <person name="Martinez M.A."/>
            <person name="Woodcroft B.J."/>
            <person name="Ignacio Espinoza J.C."/>
            <person name="Zayed A."/>
            <person name="Singleton C.M."/>
            <person name="Boyd J."/>
            <person name="Li Y.-F."/>
            <person name="Purvine S."/>
            <person name="Maughan H."/>
            <person name="Hodgkins S.B."/>
            <person name="Anderson D."/>
            <person name="Sederholm M."/>
            <person name="Temperton B."/>
            <person name="Saleska S.R."/>
            <person name="Tyson G.W."/>
            <person name="Rich V.I."/>
        </authorList>
    </citation>
    <scope>NUCLEOTIDE SEQUENCE [LARGE SCALE GENOMIC DNA]</scope>
    <source>
        <strain evidence="5 7">SMC5</strain>
        <strain evidence="4 6">SMC6</strain>
    </source>
</reference>
<keyword evidence="6" id="KW-1185">Reference proteome</keyword>
<organism evidence="4 6">
    <name type="scientific">Candidatus Cryosericum odellii</name>
    <dbReference type="NCBI Taxonomy" id="2290917"/>
    <lineage>
        <taxon>Bacteria</taxon>
        <taxon>Pseudomonadati</taxon>
        <taxon>Caldisericota/Cryosericota group</taxon>
        <taxon>Candidatus Cryosericota</taxon>
        <taxon>Candidatus Cryosericia</taxon>
        <taxon>Candidatus Cryosericales</taxon>
        <taxon>Candidatus Cryosericaceae</taxon>
        <taxon>Candidatus Cryosericum</taxon>
    </lineage>
</organism>
<evidence type="ECO:0000259" key="3">
    <source>
        <dbReference type="Pfam" id="PF02371"/>
    </source>
</evidence>
<keyword evidence="1" id="KW-0175">Coiled coil</keyword>
<gene>
    <name evidence="5" type="ORF">SMC5_05220</name>
    <name evidence="4" type="ORF">SMC6_01280</name>
</gene>
<evidence type="ECO:0000256" key="1">
    <source>
        <dbReference type="SAM" id="Coils"/>
    </source>
</evidence>
<dbReference type="OrthoDB" id="9790935at2"/>
<accession>A0A398DH29</accession>
<evidence type="ECO:0000313" key="7">
    <source>
        <dbReference type="Proteomes" id="UP000266489"/>
    </source>
</evidence>
<dbReference type="PANTHER" id="PTHR33055:SF3">
    <property type="entry name" value="PUTATIVE TRANSPOSASE FOR IS117-RELATED"/>
    <property type="match status" value="1"/>
</dbReference>